<dbReference type="Pfam" id="PF02633">
    <property type="entry name" value="Creatininase"/>
    <property type="match status" value="1"/>
</dbReference>
<dbReference type="InterPro" id="IPR003785">
    <property type="entry name" value="Creatininase/forma_Hydrolase"/>
</dbReference>
<evidence type="ECO:0000256" key="3">
    <source>
        <dbReference type="ARBA" id="ARBA00022801"/>
    </source>
</evidence>
<sequence>MGPLAELPAPGLPDRPLLVVPLGSIEQHGPHLPVSTDLIVAEAVAAALADRLGAVLAPGLPVGASGEHRGFAGVLSIGTEALTTVLVELQRSAADWSAGTVLVNGHGGNAEAVAAAVAQLQHEGHRVLAVPCATRGADAHAGRTETSLLLHLRPDMVGPERPIGSTAPIQDLLPALRAGGVAAVSPSGVLGDARGASAEEGARILGDMVDAAESACRGLVAAVR</sequence>
<keyword evidence="2" id="KW-0479">Metal-binding</keyword>
<dbReference type="NCBIfam" id="TIGR03964">
    <property type="entry name" value="mycofact_creat"/>
    <property type="match status" value="1"/>
</dbReference>
<dbReference type="PANTHER" id="PTHR35005">
    <property type="entry name" value="3-DEHYDRO-SCYLLO-INOSOSE HYDROLASE"/>
    <property type="match status" value="1"/>
</dbReference>
<dbReference type="InterPro" id="IPR024087">
    <property type="entry name" value="Creatininase-like_sf"/>
</dbReference>
<comment type="caution">
    <text evidence="6">The sequence shown here is derived from an EMBL/GenBank/DDBJ whole genome shotgun (WGS) entry which is preliminary data.</text>
</comment>
<evidence type="ECO:0000256" key="2">
    <source>
        <dbReference type="ARBA" id="ARBA00022723"/>
    </source>
</evidence>
<comment type="cofactor">
    <cofactor evidence="1">
        <name>Zn(2+)</name>
        <dbReference type="ChEBI" id="CHEBI:29105"/>
    </cofactor>
</comment>
<keyword evidence="7" id="KW-1185">Reference proteome</keyword>
<protein>
    <submittedName>
        <fullName evidence="6">Mycofactocin biosynthesis peptidyl-dipeptidase MftE</fullName>
    </submittedName>
</protein>
<keyword evidence="3" id="KW-0378">Hydrolase</keyword>
<reference evidence="7" key="1">
    <citation type="journal article" date="2019" name="Int. J. Syst. Evol. Microbiol.">
        <title>The Global Catalogue of Microorganisms (GCM) 10K type strain sequencing project: providing services to taxonomists for standard genome sequencing and annotation.</title>
        <authorList>
            <consortium name="The Broad Institute Genomics Platform"/>
            <consortium name="The Broad Institute Genome Sequencing Center for Infectious Disease"/>
            <person name="Wu L."/>
            <person name="Ma J."/>
        </authorList>
    </citation>
    <scope>NUCLEOTIDE SEQUENCE [LARGE SCALE GENOMIC DNA]</scope>
    <source>
        <strain evidence="7">CGMCC 1.12471</strain>
    </source>
</reference>
<dbReference type="RefSeq" id="WP_377936132.1">
    <property type="nucleotide sequence ID" value="NZ_JBHUEA010000026.1"/>
</dbReference>
<proteinExistence type="inferred from homology"/>
<dbReference type="EMBL" id="JBHUEA010000026">
    <property type="protein sequence ID" value="MFD1722749.1"/>
    <property type="molecule type" value="Genomic_DNA"/>
</dbReference>
<evidence type="ECO:0000256" key="1">
    <source>
        <dbReference type="ARBA" id="ARBA00001947"/>
    </source>
</evidence>
<gene>
    <name evidence="6" type="primary">mftE</name>
    <name evidence="6" type="ORF">ACFSBI_14430</name>
</gene>
<name>A0ABW4LHV0_9MICO</name>
<dbReference type="Gene3D" id="3.40.50.10310">
    <property type="entry name" value="Creatininase"/>
    <property type="match status" value="1"/>
</dbReference>
<evidence type="ECO:0000313" key="6">
    <source>
        <dbReference type="EMBL" id="MFD1722749.1"/>
    </source>
</evidence>
<organism evidence="6 7">
    <name type="scientific">Amnibacterium endophyticum</name>
    <dbReference type="NCBI Taxonomy" id="2109337"/>
    <lineage>
        <taxon>Bacteria</taxon>
        <taxon>Bacillati</taxon>
        <taxon>Actinomycetota</taxon>
        <taxon>Actinomycetes</taxon>
        <taxon>Micrococcales</taxon>
        <taxon>Microbacteriaceae</taxon>
        <taxon>Amnibacterium</taxon>
    </lineage>
</organism>
<comment type="similarity">
    <text evidence="5">Belongs to the creatininase superfamily.</text>
</comment>
<dbReference type="PANTHER" id="PTHR35005:SF1">
    <property type="entry name" value="2-AMINO-5-FORMYLAMINO-6-RIBOSYLAMINOPYRIMIDIN-4(3H)-ONE 5'-MONOPHOSPHATE DEFORMYLASE"/>
    <property type="match status" value="1"/>
</dbReference>
<dbReference type="Proteomes" id="UP001597347">
    <property type="component" value="Unassembled WGS sequence"/>
</dbReference>
<evidence type="ECO:0000313" key="7">
    <source>
        <dbReference type="Proteomes" id="UP001597347"/>
    </source>
</evidence>
<evidence type="ECO:0000256" key="4">
    <source>
        <dbReference type="ARBA" id="ARBA00022833"/>
    </source>
</evidence>
<evidence type="ECO:0000256" key="5">
    <source>
        <dbReference type="ARBA" id="ARBA00024029"/>
    </source>
</evidence>
<accession>A0ABW4LHV0</accession>
<dbReference type="SUPFAM" id="SSF102215">
    <property type="entry name" value="Creatininase"/>
    <property type="match status" value="1"/>
</dbReference>
<dbReference type="InterPro" id="IPR023871">
    <property type="entry name" value="MftE"/>
</dbReference>
<keyword evidence="4" id="KW-0862">Zinc</keyword>